<dbReference type="GO" id="GO:0003964">
    <property type="term" value="F:RNA-directed DNA polymerase activity"/>
    <property type="evidence" value="ECO:0007669"/>
    <property type="project" value="UniProtKB-KW"/>
</dbReference>
<organism evidence="2 3">
    <name type="scientific">Trichinella spiralis</name>
    <name type="common">Trichina worm</name>
    <dbReference type="NCBI Taxonomy" id="6334"/>
    <lineage>
        <taxon>Eukaryota</taxon>
        <taxon>Metazoa</taxon>
        <taxon>Ecdysozoa</taxon>
        <taxon>Nematoda</taxon>
        <taxon>Enoplea</taxon>
        <taxon>Dorylaimia</taxon>
        <taxon>Trichinellida</taxon>
        <taxon>Trichinellidae</taxon>
        <taxon>Trichinella</taxon>
    </lineage>
</organism>
<feature type="transmembrane region" description="Helical" evidence="1">
    <location>
        <begin position="7"/>
        <end position="28"/>
    </location>
</feature>
<evidence type="ECO:0000313" key="3">
    <source>
        <dbReference type="Proteomes" id="UP001558632"/>
    </source>
</evidence>
<accession>A0ABR3KFP7</accession>
<dbReference type="Proteomes" id="UP001558632">
    <property type="component" value="Unassembled WGS sequence"/>
</dbReference>
<keyword evidence="3" id="KW-1185">Reference proteome</keyword>
<keyword evidence="1" id="KW-1133">Transmembrane helix</keyword>
<dbReference type="EMBL" id="JBEUSY010000405">
    <property type="protein sequence ID" value="KAL1234859.1"/>
    <property type="molecule type" value="Genomic_DNA"/>
</dbReference>
<gene>
    <name evidence="2" type="ORF">TSPI_08866</name>
</gene>
<proteinExistence type="predicted"/>
<sequence length="174" mass="19372">MNYLERVFIFGAVAVGGSSLSLIINLIICQLCDAPWEQIAIGLQEIKKKKTKAKMHNLQATLAHDSFGRVGDVQLTVVGRHAAFSAFCRKWKFNVTWKVSYLSNKLKTKSSEQFPAKFRPASNIRPSGKRSHFKTETAQWARILNEGKYAKQKNSRADDAPVVVVPGLATCSAF</sequence>
<reference evidence="2 3" key="1">
    <citation type="submission" date="2024-07" db="EMBL/GenBank/DDBJ databases">
        <title>Enhanced genomic and transcriptomic resources for Trichinella pseudospiralis and T. spiralis underpin the discovery of pronounced molecular differences between stages and species.</title>
        <authorList>
            <person name="Pasi K.K."/>
            <person name="La Rosa G."/>
            <person name="Gomez-Morales M.A."/>
            <person name="Tosini F."/>
            <person name="Sumanam S."/>
            <person name="Young N.D."/>
            <person name="Chang B.C."/>
            <person name="Robin G.B."/>
        </authorList>
    </citation>
    <scope>NUCLEOTIDE SEQUENCE [LARGE SCALE GENOMIC DNA]</scope>
    <source>
        <strain evidence="2">ISS534</strain>
    </source>
</reference>
<keyword evidence="2" id="KW-0548">Nucleotidyltransferase</keyword>
<evidence type="ECO:0000256" key="1">
    <source>
        <dbReference type="SAM" id="Phobius"/>
    </source>
</evidence>
<keyword evidence="1" id="KW-0812">Transmembrane</keyword>
<name>A0ABR3KFP7_TRISP</name>
<evidence type="ECO:0000313" key="2">
    <source>
        <dbReference type="EMBL" id="KAL1234859.1"/>
    </source>
</evidence>
<protein>
    <submittedName>
        <fullName evidence="2">RNA-directed DNA polymerase from transposon X-element</fullName>
    </submittedName>
</protein>
<comment type="caution">
    <text evidence="2">The sequence shown here is derived from an EMBL/GenBank/DDBJ whole genome shotgun (WGS) entry which is preliminary data.</text>
</comment>
<keyword evidence="2" id="KW-0808">Transferase</keyword>
<keyword evidence="1" id="KW-0472">Membrane</keyword>
<keyword evidence="2" id="KW-0695">RNA-directed DNA polymerase</keyword>